<gene>
    <name evidence="1" type="ORF">BN1211_0001</name>
</gene>
<proteinExistence type="predicted"/>
<evidence type="ECO:0000313" key="2">
    <source>
        <dbReference type="Proteomes" id="UP000038830"/>
    </source>
</evidence>
<evidence type="ECO:0000313" key="1">
    <source>
        <dbReference type="EMBL" id="CEP20212.1"/>
    </source>
</evidence>
<reference evidence="2" key="1">
    <citation type="journal article" date="2015" name="J. Biotechnol.">
        <title>The structure of the Cyberlindnera jadinii genome and its relation to Candida utilis analyzed by the occurrence of single nucleotide polymorphisms.</title>
        <authorList>
            <person name="Rupp O."/>
            <person name="Brinkrolf K."/>
            <person name="Buerth C."/>
            <person name="Kunigo M."/>
            <person name="Schneider J."/>
            <person name="Jaenicke S."/>
            <person name="Goesmann A."/>
            <person name="Puehler A."/>
            <person name="Jaeger K.-E."/>
            <person name="Ernst J.F."/>
        </authorList>
    </citation>
    <scope>NUCLEOTIDE SEQUENCE [LARGE SCALE GENOMIC DNA]</scope>
    <source>
        <strain evidence="2">ATCC 18201 / CBS 1600 / BCRC 20928 / JCM 3617 / NBRC 0987 / NRRL Y-1542</strain>
    </source>
</reference>
<dbReference type="Proteomes" id="UP000038830">
    <property type="component" value="Unassembled WGS sequence"/>
</dbReference>
<sequence>MVHMRWEIFHGTVKSLDSVSTLSTRNEHSMVGTLKTTCKSIILSDSNSIVSTCAGRVCNVVNQWDWILAALSTN</sequence>
<dbReference type="EMBL" id="CDQK01000001">
    <property type="protein sequence ID" value="CEP20212.1"/>
    <property type="molecule type" value="Genomic_DNA"/>
</dbReference>
<protein>
    <submittedName>
        <fullName evidence="1">Uncharacterized protein</fullName>
    </submittedName>
</protein>
<name>A0A0H5BYE2_CYBJN</name>
<accession>A0A0H5BYE2</accession>
<organism evidence="1 2">
    <name type="scientific">Cyberlindnera jadinii (strain ATCC 18201 / CBS 1600 / BCRC 20928 / JCM 3617 / NBRC 0987 / NRRL Y-1542)</name>
    <name type="common">Torula yeast</name>
    <name type="synonym">Candida utilis</name>
    <dbReference type="NCBI Taxonomy" id="983966"/>
    <lineage>
        <taxon>Eukaryota</taxon>
        <taxon>Fungi</taxon>
        <taxon>Dikarya</taxon>
        <taxon>Ascomycota</taxon>
        <taxon>Saccharomycotina</taxon>
        <taxon>Saccharomycetes</taxon>
        <taxon>Phaffomycetales</taxon>
        <taxon>Phaffomycetaceae</taxon>
        <taxon>Cyberlindnera</taxon>
    </lineage>
</organism>
<dbReference type="AlphaFoldDB" id="A0A0H5BYE2"/>